<dbReference type="CDD" id="cd00085">
    <property type="entry name" value="HNHc"/>
    <property type="match status" value="1"/>
</dbReference>
<dbReference type="OrthoDB" id="5177627at2"/>
<dbReference type="SMART" id="SM00507">
    <property type="entry name" value="HNHc"/>
    <property type="match status" value="1"/>
</dbReference>
<accession>A0A7J5B160</accession>
<evidence type="ECO:0000313" key="3">
    <source>
        <dbReference type="EMBL" id="KAB1637572.1"/>
    </source>
</evidence>
<dbReference type="InterPro" id="IPR003615">
    <property type="entry name" value="HNH_nuc"/>
</dbReference>
<dbReference type="EMBL" id="WBJX01000003">
    <property type="protein sequence ID" value="KAB1637572.1"/>
    <property type="molecule type" value="Genomic_DNA"/>
</dbReference>
<keyword evidence="4" id="KW-1185">Reference proteome</keyword>
<feature type="domain" description="HNH nuclease" evidence="2">
    <location>
        <begin position="492"/>
        <end position="544"/>
    </location>
</feature>
<name>A0A7J5B160_9MICO</name>
<dbReference type="InterPro" id="IPR003870">
    <property type="entry name" value="DUF222"/>
</dbReference>
<evidence type="ECO:0000256" key="1">
    <source>
        <dbReference type="SAM" id="MobiDB-lite"/>
    </source>
</evidence>
<proteinExistence type="predicted"/>
<gene>
    <name evidence="3" type="ORF">F8O03_10140</name>
</gene>
<sequence length="615" mass="65972">MSAVGRSVRNAAVSASALLRVRPRRRGLLWILVDMFENMVGWSWILGEVEMWDGTQNLRDDEASCPGTLREPGTEHRAGDVSFPAGVAASVREAAVDATPAVEAFIDGRRPIASLLDTEFFAAFEELAARKRMLDATLLEMTAELLGRDEVTPVAFSGSLVRRGGFRSVHEAVRQTLGLRRGEAGALRELAEATRETISMTGEPLQPTRGHVAVAVAEGRVTLSQASAIARGLREADGRADVSALDRAEYELVQAACGLTPEDDEPASPERLAKQAAVWVAFLDPDGAEPNAERQAEKRGLSFTRRSDGMVQGRLLATPEQGEILQRVLDAYLSPRRDHACDEEEAGHDATLRASGAVGAPDASGVLGVCDASGVPGTSGVHEPEVPIRDERSPSQRRIDALVSVFAQHAESPAAPRTGGEAPTLVVSVTRTGLLGAIDSLADVPRFEHSGEPAPIDVARRILCDGIIRAALVDDDGEVLKLGRKRRLFSPAQRRAIFARDGGCRAPGCEFPYDMVEFHHVRPWWQGGLTDARNGIALCSFHHHEVHLERLVIVPSTDRAWDVEPATGPRSSRSQIRARDSAARAVEFGTPVPGLVTGLVAGAAAQELPTGGLRD</sequence>
<protein>
    <submittedName>
        <fullName evidence="3">DUF222 domain-containing protein</fullName>
    </submittedName>
</protein>
<evidence type="ECO:0000259" key="2">
    <source>
        <dbReference type="SMART" id="SM00507"/>
    </source>
</evidence>
<comment type="caution">
    <text evidence="3">The sequence shown here is derived from an EMBL/GenBank/DDBJ whole genome shotgun (WGS) entry which is preliminary data.</text>
</comment>
<evidence type="ECO:0000313" key="4">
    <source>
        <dbReference type="Proteomes" id="UP000490386"/>
    </source>
</evidence>
<dbReference type="Pfam" id="PF02720">
    <property type="entry name" value="DUF222"/>
    <property type="match status" value="1"/>
</dbReference>
<dbReference type="AlphaFoldDB" id="A0A7J5B160"/>
<feature type="region of interest" description="Disordered" evidence="1">
    <location>
        <begin position="375"/>
        <end position="394"/>
    </location>
</feature>
<dbReference type="Proteomes" id="UP000490386">
    <property type="component" value="Unassembled WGS sequence"/>
</dbReference>
<reference evidence="3 4" key="1">
    <citation type="submission" date="2019-09" db="EMBL/GenBank/DDBJ databases">
        <title>Phylogeny of genus Pseudoclavibacter and closely related genus.</title>
        <authorList>
            <person name="Li Y."/>
        </authorList>
    </citation>
    <scope>NUCLEOTIDE SEQUENCE [LARGE SCALE GENOMIC DNA]</scope>
    <source>
        <strain evidence="3 4">THG-MD12</strain>
    </source>
</reference>
<organism evidence="3 4">
    <name type="scientific">Pseudoclavibacter terrae</name>
    <dbReference type="NCBI Taxonomy" id="1530195"/>
    <lineage>
        <taxon>Bacteria</taxon>
        <taxon>Bacillati</taxon>
        <taxon>Actinomycetota</taxon>
        <taxon>Actinomycetes</taxon>
        <taxon>Micrococcales</taxon>
        <taxon>Microbacteriaceae</taxon>
        <taxon>Pseudoclavibacter</taxon>
    </lineage>
</organism>
<feature type="compositionally biased region" description="Basic and acidic residues" evidence="1">
    <location>
        <begin position="382"/>
        <end position="394"/>
    </location>
</feature>